<protein>
    <submittedName>
        <fullName evidence="2">Uncharacterized protein</fullName>
    </submittedName>
</protein>
<evidence type="ECO:0000313" key="3">
    <source>
        <dbReference type="Proteomes" id="UP000243626"/>
    </source>
</evidence>
<feature type="coiled-coil region" evidence="1">
    <location>
        <begin position="19"/>
        <end position="104"/>
    </location>
</feature>
<dbReference type="AlphaFoldDB" id="A0AAF1BT22"/>
<dbReference type="RefSeq" id="WP_070622134.1">
    <property type="nucleotide sequence ID" value="NZ_CP136964.1"/>
</dbReference>
<keyword evidence="1" id="KW-0175">Coiled coil</keyword>
<accession>A0AAF1BT22</accession>
<dbReference type="KEGG" id="nmy:CJ229_001715"/>
<dbReference type="Proteomes" id="UP000243626">
    <property type="component" value="Chromosome"/>
</dbReference>
<reference evidence="3" key="1">
    <citation type="submission" date="2017-09" db="EMBL/GenBank/DDBJ databases">
        <title>Bacterial strain isolated from the female urinary microbiota.</title>
        <authorList>
            <person name="Thomas-White K."/>
            <person name="Kumar N."/>
            <person name="Forster S."/>
            <person name="Putonti C."/>
            <person name="Lawley T."/>
            <person name="Wolfe A.J."/>
        </authorList>
    </citation>
    <scope>NUCLEOTIDE SEQUENCE [LARGE SCALE GENOMIC DNA]</scope>
    <source>
        <strain evidence="3">UMB0959</strain>
    </source>
</reference>
<gene>
    <name evidence="2" type="ORF">CJ229_001715</name>
</gene>
<evidence type="ECO:0000256" key="1">
    <source>
        <dbReference type="SAM" id="Coils"/>
    </source>
</evidence>
<name>A0AAF1BT22_9STAP</name>
<dbReference type="EMBL" id="CP136964">
    <property type="protein sequence ID" value="WOS96487.1"/>
    <property type="molecule type" value="Genomic_DNA"/>
</dbReference>
<keyword evidence="3" id="KW-1185">Reference proteome</keyword>
<evidence type="ECO:0000313" key="2">
    <source>
        <dbReference type="EMBL" id="WOS96487.1"/>
    </source>
</evidence>
<sequence>MKKSLYIGAISLCLVACSPENLNEKYEEKSNRVKQLEKELHSVEVENQKLKDDFKNIEEEISRISRDKKDTNISKYQNVVRVYANGVKKELDVLSIEAENFKEEEDIDGRTVSNIESNLKEIINTYNSDVDELKLQDMLNRQHNKIEVFNSNLLKEINTLNEAIGKDDKKNIEKQLNKIKDLNKYL</sequence>
<organism evidence="2 3">
    <name type="scientific">Nosocomiicoccus massiliensis</name>
    <dbReference type="NCBI Taxonomy" id="1232430"/>
    <lineage>
        <taxon>Bacteria</taxon>
        <taxon>Bacillati</taxon>
        <taxon>Bacillota</taxon>
        <taxon>Bacilli</taxon>
        <taxon>Bacillales</taxon>
        <taxon>Staphylococcaceae</taxon>
        <taxon>Nosocomiicoccus</taxon>
    </lineage>
</organism>
<reference evidence="2 3" key="2">
    <citation type="submission" date="2023-10" db="EMBL/GenBank/DDBJ databases">
        <authorList>
            <person name="Choi B."/>
        </authorList>
    </citation>
    <scope>NUCLEOTIDE SEQUENCE [LARGE SCALE GENOMIC DNA]</scope>
    <source>
        <strain evidence="2 3">UMB0959</strain>
    </source>
</reference>
<proteinExistence type="predicted"/>